<dbReference type="SMART" id="SM00091">
    <property type="entry name" value="PAS"/>
    <property type="match status" value="1"/>
</dbReference>
<comment type="similarity">
    <text evidence="2">Belongs to the protein kinase superfamily. TKL Ser/Thr protein kinase family. RAF subfamily.</text>
</comment>
<evidence type="ECO:0000313" key="21">
    <source>
        <dbReference type="Proteomes" id="UP001141806"/>
    </source>
</evidence>
<dbReference type="Gene3D" id="3.30.450.20">
    <property type="entry name" value="PAS domain"/>
    <property type="match status" value="1"/>
</dbReference>
<evidence type="ECO:0000256" key="2">
    <source>
        <dbReference type="ARBA" id="ARBA00010507"/>
    </source>
</evidence>
<feature type="domain" description="Protein kinase" evidence="18">
    <location>
        <begin position="467"/>
        <end position="723"/>
    </location>
</feature>
<comment type="catalytic activity">
    <reaction evidence="15">
        <text>L-seryl-[protein] + ATP = O-phospho-L-seryl-[protein] + ADP + H(+)</text>
        <dbReference type="Rhea" id="RHEA:17989"/>
        <dbReference type="Rhea" id="RHEA-COMP:9863"/>
        <dbReference type="Rhea" id="RHEA-COMP:11604"/>
        <dbReference type="ChEBI" id="CHEBI:15378"/>
        <dbReference type="ChEBI" id="CHEBI:29999"/>
        <dbReference type="ChEBI" id="CHEBI:30616"/>
        <dbReference type="ChEBI" id="CHEBI:83421"/>
        <dbReference type="ChEBI" id="CHEBI:456216"/>
        <dbReference type="EC" id="2.7.11.1"/>
    </reaction>
</comment>
<evidence type="ECO:0000256" key="10">
    <source>
        <dbReference type="ARBA" id="ARBA00022840"/>
    </source>
</evidence>
<dbReference type="CDD" id="cd00130">
    <property type="entry name" value="PAS"/>
    <property type="match status" value="1"/>
</dbReference>
<evidence type="ECO:0000256" key="17">
    <source>
        <dbReference type="SAM" id="MobiDB-lite"/>
    </source>
</evidence>
<name>A0A9Q0GYS8_9MAGN</name>
<evidence type="ECO:0000256" key="12">
    <source>
        <dbReference type="ARBA" id="ARBA00023136"/>
    </source>
</evidence>
<keyword evidence="12" id="KW-0472">Membrane</keyword>
<dbReference type="Gene3D" id="3.30.200.20">
    <property type="entry name" value="Phosphorylase Kinase, domain 1"/>
    <property type="match status" value="1"/>
</dbReference>
<dbReference type="CDD" id="cd13999">
    <property type="entry name" value="STKc_MAP3K-like"/>
    <property type="match status" value="1"/>
</dbReference>
<evidence type="ECO:0000256" key="14">
    <source>
        <dbReference type="ARBA" id="ARBA00047899"/>
    </source>
</evidence>
<dbReference type="AlphaFoldDB" id="A0A9Q0GYS8"/>
<dbReference type="Pfam" id="PF07714">
    <property type="entry name" value="PK_Tyr_Ser-Thr"/>
    <property type="match status" value="1"/>
</dbReference>
<reference evidence="20" key="1">
    <citation type="journal article" date="2023" name="Plant J.">
        <title>The genome of the king protea, Protea cynaroides.</title>
        <authorList>
            <person name="Chang J."/>
            <person name="Duong T.A."/>
            <person name="Schoeman C."/>
            <person name="Ma X."/>
            <person name="Roodt D."/>
            <person name="Barker N."/>
            <person name="Li Z."/>
            <person name="Van de Peer Y."/>
            <person name="Mizrachi E."/>
        </authorList>
    </citation>
    <scope>NUCLEOTIDE SEQUENCE</scope>
    <source>
        <tissue evidence="20">Young leaves</tissue>
    </source>
</reference>
<evidence type="ECO:0000256" key="13">
    <source>
        <dbReference type="ARBA" id="ARBA00023170"/>
    </source>
</evidence>
<evidence type="ECO:0000256" key="8">
    <source>
        <dbReference type="ARBA" id="ARBA00022741"/>
    </source>
</evidence>
<evidence type="ECO:0000259" key="18">
    <source>
        <dbReference type="PROSITE" id="PS50011"/>
    </source>
</evidence>
<dbReference type="InterPro" id="IPR011009">
    <property type="entry name" value="Kinase-like_dom_sf"/>
</dbReference>
<keyword evidence="10 16" id="KW-0067">ATP-binding</keyword>
<dbReference type="GO" id="GO:0004674">
    <property type="term" value="F:protein serine/threonine kinase activity"/>
    <property type="evidence" value="ECO:0007669"/>
    <property type="project" value="UniProtKB-KW"/>
</dbReference>
<dbReference type="GO" id="GO:0016020">
    <property type="term" value="C:membrane"/>
    <property type="evidence" value="ECO:0007669"/>
    <property type="project" value="UniProtKB-SubCell"/>
</dbReference>
<dbReference type="FunFam" id="1.10.510.10:FF:000476">
    <property type="entry name" value="PAS domain-containing protein tyrosine kinase family protein"/>
    <property type="match status" value="1"/>
</dbReference>
<feature type="region of interest" description="Disordered" evidence="17">
    <location>
        <begin position="417"/>
        <end position="454"/>
    </location>
</feature>
<dbReference type="PRINTS" id="PR00109">
    <property type="entry name" value="TYRKINASE"/>
</dbReference>
<proteinExistence type="inferred from homology"/>
<dbReference type="SUPFAM" id="SSF56112">
    <property type="entry name" value="Protein kinase-like (PK-like)"/>
    <property type="match status" value="1"/>
</dbReference>
<evidence type="ECO:0000256" key="7">
    <source>
        <dbReference type="ARBA" id="ARBA00022679"/>
    </source>
</evidence>
<keyword evidence="8 16" id="KW-0547">Nucleotide-binding</keyword>
<organism evidence="20 21">
    <name type="scientific">Protea cynaroides</name>
    <dbReference type="NCBI Taxonomy" id="273540"/>
    <lineage>
        <taxon>Eukaryota</taxon>
        <taxon>Viridiplantae</taxon>
        <taxon>Streptophyta</taxon>
        <taxon>Embryophyta</taxon>
        <taxon>Tracheophyta</taxon>
        <taxon>Spermatophyta</taxon>
        <taxon>Magnoliopsida</taxon>
        <taxon>Proteales</taxon>
        <taxon>Proteaceae</taxon>
        <taxon>Protea</taxon>
    </lineage>
</organism>
<dbReference type="Proteomes" id="UP001141806">
    <property type="component" value="Unassembled WGS sequence"/>
</dbReference>
<comment type="caution">
    <text evidence="20">The sequence shown here is derived from an EMBL/GenBank/DDBJ whole genome shotgun (WGS) entry which is preliminary data.</text>
</comment>
<protein>
    <recommendedName>
        <fullName evidence="3">non-specific serine/threonine protein kinase</fullName>
        <ecNumber evidence="3">2.7.11.1</ecNumber>
    </recommendedName>
</protein>
<evidence type="ECO:0000256" key="3">
    <source>
        <dbReference type="ARBA" id="ARBA00012513"/>
    </source>
</evidence>
<dbReference type="SMART" id="SM00220">
    <property type="entry name" value="S_TKc"/>
    <property type="match status" value="1"/>
</dbReference>
<keyword evidence="9" id="KW-0418">Kinase</keyword>
<keyword evidence="21" id="KW-1185">Reference proteome</keyword>
<evidence type="ECO:0000256" key="9">
    <source>
        <dbReference type="ARBA" id="ARBA00022777"/>
    </source>
</evidence>
<feature type="domain" description="PAS" evidence="19">
    <location>
        <begin position="69"/>
        <end position="141"/>
    </location>
</feature>
<evidence type="ECO:0000256" key="4">
    <source>
        <dbReference type="ARBA" id="ARBA00022527"/>
    </source>
</evidence>
<dbReference type="PROSITE" id="PS00107">
    <property type="entry name" value="PROTEIN_KINASE_ATP"/>
    <property type="match status" value="1"/>
</dbReference>
<dbReference type="InterPro" id="IPR051681">
    <property type="entry name" value="Ser/Thr_Kinases-Pseudokinases"/>
</dbReference>
<keyword evidence="4" id="KW-0723">Serine/threonine-protein kinase</keyword>
<dbReference type="InterPro" id="IPR000719">
    <property type="entry name" value="Prot_kinase_dom"/>
</dbReference>
<dbReference type="GO" id="GO:0006355">
    <property type="term" value="P:regulation of DNA-templated transcription"/>
    <property type="evidence" value="ECO:0007669"/>
    <property type="project" value="InterPro"/>
</dbReference>
<evidence type="ECO:0000256" key="6">
    <source>
        <dbReference type="ARBA" id="ARBA00022606"/>
    </source>
</evidence>
<dbReference type="Gene3D" id="1.10.510.10">
    <property type="entry name" value="Transferase(Phosphotransferase) domain 1"/>
    <property type="match status" value="1"/>
</dbReference>
<comment type="catalytic activity">
    <reaction evidence="14">
        <text>L-threonyl-[protein] + ATP = O-phospho-L-threonyl-[protein] + ADP + H(+)</text>
        <dbReference type="Rhea" id="RHEA:46608"/>
        <dbReference type="Rhea" id="RHEA-COMP:11060"/>
        <dbReference type="Rhea" id="RHEA-COMP:11605"/>
        <dbReference type="ChEBI" id="CHEBI:15378"/>
        <dbReference type="ChEBI" id="CHEBI:30013"/>
        <dbReference type="ChEBI" id="CHEBI:30616"/>
        <dbReference type="ChEBI" id="CHEBI:61977"/>
        <dbReference type="ChEBI" id="CHEBI:456216"/>
        <dbReference type="EC" id="2.7.11.1"/>
    </reaction>
</comment>
<dbReference type="InterPro" id="IPR035965">
    <property type="entry name" value="PAS-like_dom_sf"/>
</dbReference>
<dbReference type="InterPro" id="IPR017441">
    <property type="entry name" value="Protein_kinase_ATP_BS"/>
</dbReference>
<keyword evidence="6" id="KW-0716">Sensory transduction</keyword>
<dbReference type="PROSITE" id="PS00108">
    <property type="entry name" value="PROTEIN_KINASE_ST"/>
    <property type="match status" value="1"/>
</dbReference>
<keyword evidence="7" id="KW-0808">Transferase</keyword>
<dbReference type="OrthoDB" id="339325at2759"/>
<gene>
    <name evidence="20" type="ORF">NE237_011260</name>
</gene>
<dbReference type="SUPFAM" id="SSF55785">
    <property type="entry name" value="PYP-like sensor domain (PAS domain)"/>
    <property type="match status" value="1"/>
</dbReference>
<dbReference type="EMBL" id="JAMYWD010000011">
    <property type="protein sequence ID" value="KAJ4954477.1"/>
    <property type="molecule type" value="Genomic_DNA"/>
</dbReference>
<evidence type="ECO:0000256" key="16">
    <source>
        <dbReference type="PROSITE-ProRule" id="PRU10141"/>
    </source>
</evidence>
<dbReference type="InterPro" id="IPR013767">
    <property type="entry name" value="PAS_fold"/>
</dbReference>
<dbReference type="PANTHER" id="PTHR44329">
    <property type="entry name" value="SERINE/THREONINE-PROTEIN KINASE TNNI3K-RELATED"/>
    <property type="match status" value="1"/>
</dbReference>
<evidence type="ECO:0000259" key="19">
    <source>
        <dbReference type="PROSITE" id="PS50112"/>
    </source>
</evidence>
<dbReference type="InterPro" id="IPR000014">
    <property type="entry name" value="PAS"/>
</dbReference>
<dbReference type="InterPro" id="IPR008271">
    <property type="entry name" value="Ser/Thr_kinase_AS"/>
</dbReference>
<dbReference type="GO" id="GO:0009881">
    <property type="term" value="F:photoreceptor activity"/>
    <property type="evidence" value="ECO:0007669"/>
    <property type="project" value="UniProtKB-KW"/>
</dbReference>
<dbReference type="EC" id="2.7.11.1" evidence="3"/>
<comment type="subcellular location">
    <subcellularLocation>
        <location evidence="1">Membrane</location>
    </subcellularLocation>
</comment>
<dbReference type="FunFam" id="3.30.200.20:FF:000060">
    <property type="entry name" value="Serine/threonine-protein kinase isoform 1"/>
    <property type="match status" value="1"/>
</dbReference>
<evidence type="ECO:0000256" key="1">
    <source>
        <dbReference type="ARBA" id="ARBA00004370"/>
    </source>
</evidence>
<feature type="binding site" evidence="16">
    <location>
        <position position="494"/>
    </location>
    <ligand>
        <name>ATP</name>
        <dbReference type="ChEBI" id="CHEBI:30616"/>
    </ligand>
</feature>
<dbReference type="PANTHER" id="PTHR44329:SF47">
    <property type="entry name" value="SERINE_THREONINE-PROTEIN KINASE ROCO5-RELATED"/>
    <property type="match status" value="1"/>
</dbReference>
<dbReference type="InterPro" id="IPR001245">
    <property type="entry name" value="Ser-Thr/Tyr_kinase_cat_dom"/>
</dbReference>
<sequence length="737" mass="82809">MAEEDSHPGLYQVLLDRFRDLEVNHGKLREQFRLLLQETQEDQMRRGEGSSSSSSDSSCWVHLPGSFFSRTPYRKVLDSMGHAVHVCRISSGDIVYWNRSAEKLYGWKDYEVLGRRVSDMLIREENYVSLEKIMEGLSTGQSWSGQFPFKKRSGEKFMAMVTESPLFEDGELVGIITVSSDAALFNNINSENLTTYRDRAHGKPRGRELNVQKIQWQPQPHISLVPQIASSLANLASKVFSHGRGEDICSVCVGTVKEEPVLHTEDLEPLKTRKPEDKLFVRGAGVTVLEDSVNVAEHGSDYVSVSVVLSVTQNSLRVAETAMDHCTVRVGNKNIEPSNSNSVSAVKSVYSNGHRINSYFEESSSTTDKNPAVTSWLECCKCYGMSKTGTPLPQLGLDWKEKEQIQPDTANCQALEAEGTTQHEPEVSTSSTFLSSGESVSSQGSSSTKEDKESSSMIDWEINWEDLRLGEEIGQGSFGVVYRGIWNGSEVAIKLYIASEYREGILLDYKKEIGIMRRLRHPNVLLFMGAVYSPERLAIVTEFLPRGSLFKTLQKKNFPLDMRRRLRMSLDVARGMNYLHNRNPPIVHRDLKSSNLLVDKNWTVKVGDFGLSQLKNATFLTTKSGRGTPQWMAPEVLRNEPSDEKSDVFSFGVVLWELMTESIPWAHLNSLQVVGVVGFMDRRLDIPEGLDPRISSIIQDCWLSDPDCRPSFKDIITRTRELIQTAATALVRRGSEP</sequence>
<accession>A0A9Q0GYS8</accession>
<dbReference type="PROSITE" id="PS50112">
    <property type="entry name" value="PAS"/>
    <property type="match status" value="1"/>
</dbReference>
<dbReference type="PROSITE" id="PS50011">
    <property type="entry name" value="PROTEIN_KINASE_DOM"/>
    <property type="match status" value="1"/>
</dbReference>
<dbReference type="Pfam" id="PF00989">
    <property type="entry name" value="PAS"/>
    <property type="match status" value="1"/>
</dbReference>
<keyword evidence="13" id="KW-0675">Receptor</keyword>
<evidence type="ECO:0000256" key="5">
    <source>
        <dbReference type="ARBA" id="ARBA00022543"/>
    </source>
</evidence>
<dbReference type="GO" id="GO:0005524">
    <property type="term" value="F:ATP binding"/>
    <property type="evidence" value="ECO:0007669"/>
    <property type="project" value="UniProtKB-UniRule"/>
</dbReference>
<keyword evidence="11" id="KW-0157">Chromophore</keyword>
<dbReference type="NCBIfam" id="TIGR00229">
    <property type="entry name" value="sensory_box"/>
    <property type="match status" value="1"/>
</dbReference>
<evidence type="ECO:0000256" key="11">
    <source>
        <dbReference type="ARBA" id="ARBA00022991"/>
    </source>
</evidence>
<keyword evidence="5" id="KW-0600">Photoreceptor protein</keyword>
<feature type="compositionally biased region" description="Low complexity" evidence="17">
    <location>
        <begin position="427"/>
        <end position="447"/>
    </location>
</feature>
<evidence type="ECO:0000256" key="15">
    <source>
        <dbReference type="ARBA" id="ARBA00048679"/>
    </source>
</evidence>
<evidence type="ECO:0000313" key="20">
    <source>
        <dbReference type="EMBL" id="KAJ4954477.1"/>
    </source>
</evidence>